<dbReference type="EMBL" id="DF830077">
    <property type="protein sequence ID" value="GAK65874.1"/>
    <property type="molecule type" value="Genomic_DNA"/>
</dbReference>
<dbReference type="InterPro" id="IPR035899">
    <property type="entry name" value="DBL_dom_sf"/>
</dbReference>
<protein>
    <submittedName>
        <fullName evidence="1">Uncharacterized protein</fullName>
    </submittedName>
</protein>
<keyword evidence="2" id="KW-1185">Reference proteome</keyword>
<organism evidence="1 2">
    <name type="scientific">Pseudozyma antarctica</name>
    <name type="common">Yeast</name>
    <name type="synonym">Candida antarctica</name>
    <dbReference type="NCBI Taxonomy" id="84753"/>
    <lineage>
        <taxon>Eukaryota</taxon>
        <taxon>Fungi</taxon>
        <taxon>Dikarya</taxon>
        <taxon>Basidiomycota</taxon>
        <taxon>Ustilaginomycotina</taxon>
        <taxon>Ustilaginomycetes</taxon>
        <taxon>Ustilaginales</taxon>
        <taxon>Ustilaginaceae</taxon>
        <taxon>Moesziomyces</taxon>
    </lineage>
</organism>
<dbReference type="Gene3D" id="1.20.900.10">
    <property type="entry name" value="Dbl homology (DH) domain"/>
    <property type="match status" value="2"/>
</dbReference>
<dbReference type="Proteomes" id="UP000053758">
    <property type="component" value="Unassembled WGS sequence"/>
</dbReference>
<dbReference type="RefSeq" id="XP_014656036.1">
    <property type="nucleotide sequence ID" value="XM_014800550.1"/>
</dbReference>
<dbReference type="Pfam" id="PF00621">
    <property type="entry name" value="RhoGEF"/>
    <property type="match status" value="1"/>
</dbReference>
<evidence type="ECO:0000313" key="2">
    <source>
        <dbReference type="Proteomes" id="UP000053758"/>
    </source>
</evidence>
<gene>
    <name evidence="1" type="ORF">PAN0_010d4096</name>
</gene>
<dbReference type="InterPro" id="IPR000219">
    <property type="entry name" value="DH_dom"/>
</dbReference>
<sequence>MAPPNIPPGRALPSSSSSPPPLPSKQRGAATPSRTQSSAEAASPSSSRLVRKPSASSPHHAAASQQPLYSSRKPSHPPVCPSSSRLALANPTLDASQDHHRSDSGRSTGSSRSTATTDSFFLPQHPHVLNRRFKELPIPPTITPSLDTSRPAKQHETNALTQGLNIAVPSSSPASAALPATSTLYRSKSSASTTPTSPEEAEGSPYEQQLESEELTPLQPKAVRAHSTEAAPADGLDDFWKSDYSYARPSPNGAESSLPPLMRANAPIPPSRSQSLDPLAVPLDQASDELHLPARHDFTDADGVDRLGSPGSKLVAANLRKLEGEALHPVSSPPAQSMSTSNDAAKVAARPRLSPYQQPTASTSSSSSSAVGHRSTANKSTSSLSTSSAHGGDKTALATASKRSSTSSSSSFRMTLSRQAKSLRNSFLWSPPSADQPQPVGSERMALGQSTRTPGDSLVPGSQGIYSGVIDAASSSTHTGSHPSRPSSRLDRRSTVASRATDVRSSEAPKRGSVSSSTSHGSPVAPSLAKQSSIPRLQNAVTAKASSRPANPVSDAKRPTDYSKIEERPKSRLSSRLLLQGSSLSLKIPHLKNRKPLETSKNKTVADSAQSKTQNNPTFRDEKVATDAVKAKAAAHISAVPVPMDLPASQLLSTTPISGDPQLSPSFAETFAFLNSHIYTVDQPFTPGTTVVELPSDAAGAEAATPSVSKAEDAALSLTAKTIEKVAAKGQAVVLNDASVVLPRPQRTEPEHEGPEGKALKVAMFDRLADSPEAVYKTLVFPEVRPVPPSQSLDSIVPPKGRSSMQKPGHKKQMSLGSVTLISKSAQKAASDLDKRASGAPVVPSGLALTHGQASTHSLSSVLPAFTPVDEESRFFDALTSPLREQPPTAGSSPSLDNSALPSFATASEFFPRTKAADSSTSPGSRSMSMANIAAMTNSTTDPRRSSLGRRLSGVFDTPRTRAAQPDATISPPQGSRPASPSHALAARPETSLGFHLRNPLRRDRKVSLKNTKPEPTAGALDALEKVKATSAPRTMSPAAALRKMSSGFKTERITPSRPASERPGTSLGFSTSSLGRGKTPRTFSSSVLAPTKSSLARSVQPLTQSNGRSTVRSASASTLTTPESQRPSRSPQRPANPPSSFRAGPSAGSRASPIATGSPSKPSVNRSVPAVSKPRSAEAAKHGLSRIVVSDSGKPTGENAQRLSPEPLSPMESNTALVDSNAGRMDMNRRRTLSRPVLSPIRTSMVEDRPLARPSTALGFRGGMNERKKSQPTLDMVDDREFLEALESVRQIHRERIQAHAQDLENKTRLARLGMMSGNYLKTKISGSMIDDDEPEDRTSTLLGEKSSSVNGHADRGRSDKVGASTKAVTSTRLRHKRSASAGAKLGRPRSASSVSRKSDQDIDQRQKDIVKSYADKVSPVGGPTTGLEWGVGKASGNLHDGAFVNDDDWKKEVKALFLIRELVQTERSYARHLSSLLSVVRNIQNAPGGSSSSLGAKRKSASNLFAAYSSAYAAKTSASGSPPGHIALLRLHLPQLIALSNALVHRVESNPTSAGVGAAFDALAVQLEATFVGWSGVASQALKELRSTELAKGKSPYKIGLVPLTPRDSSEVGATTSDASSASGNSSPGLGLHRQTLRMTSLTRPPSPVGAPKEQERELDGSTMPAKRSTKRRSTITSTSFVPPRVVVASPSTQGLGLTQVQDSADSTSALEQSSAGLSPGAEGSRTSVTPSRRFGHSRSQSTLVTPLPTPTSGGVSDMWPGLTMTPSAGAGPGMAGQSQLGLTNGATAKCLTPMDITIMPTQRIPRYGLMLRDLLRNTPPESLSHARVQRAIALIQKVALLCDSAAPAPALSRTGGSGTASPSRANSVLGMASRESLSMGGSPLLPASSFSMTKRS</sequence>
<name>A0A081CGS8_PSEA2</name>
<reference evidence="2" key="1">
    <citation type="journal article" date="2014" name="Genome Announc.">
        <title>Draft Genome Sequence of the Yeast Pseudozyma antarctica Type Strain JCM10317, a Producer of the Glycolipid Biosurfactants, Mannosylerythritol Lipids.</title>
        <authorList>
            <person name="Saika A."/>
            <person name="Koike H."/>
            <person name="Hori T."/>
            <person name="Fukuoka T."/>
            <person name="Sato S."/>
            <person name="Habe H."/>
            <person name="Kitamoto D."/>
            <person name="Morita T."/>
        </authorList>
    </citation>
    <scope>NUCLEOTIDE SEQUENCE [LARGE SCALE GENOMIC DNA]</scope>
    <source>
        <strain evidence="2">JCM 10317</strain>
    </source>
</reference>
<dbReference type="GeneID" id="26304953"/>
<dbReference type="PROSITE" id="PS50010">
    <property type="entry name" value="DH_2"/>
    <property type="match status" value="1"/>
</dbReference>
<dbReference type="GO" id="GO:0005085">
    <property type="term" value="F:guanyl-nucleotide exchange factor activity"/>
    <property type="evidence" value="ECO:0007669"/>
    <property type="project" value="InterPro"/>
</dbReference>
<evidence type="ECO:0000313" key="1">
    <source>
        <dbReference type="EMBL" id="GAK65874.1"/>
    </source>
</evidence>
<proteinExistence type="predicted"/>
<dbReference type="HOGENOM" id="CLU_002098_0_0_1"/>
<dbReference type="OrthoDB" id="660555at2759"/>
<dbReference type="SUPFAM" id="SSF48065">
    <property type="entry name" value="DBL homology domain (DH-domain)"/>
    <property type="match status" value="1"/>
</dbReference>
<accession>A0A081CGS8</accession>